<feature type="transmembrane region" description="Helical" evidence="1">
    <location>
        <begin position="128"/>
        <end position="149"/>
    </location>
</feature>
<sequence length="197" mass="21981">ALIVAFVFCSQLAGLLKQYDVIYPSIYESVFENVSSSQAFMNPDATVADVLKGMDVPGFIADLLAKAIGENIGVAQMAESISTYITDMAMNAICFLILLVGVFIVAFILKIIANVLRGNFIIRFVDGLLGMALYACIFLVVVYLVFMILRYSMDASWFAGAKSFLTVDMKLDEPDVFRLSKYIYEHNVLYNIFHILF</sequence>
<dbReference type="Proteomes" id="UP000886758">
    <property type="component" value="Unassembled WGS sequence"/>
</dbReference>
<keyword evidence="1" id="KW-0472">Membrane</keyword>
<keyword evidence="1" id="KW-0812">Transmembrane</keyword>
<feature type="non-terminal residue" evidence="2">
    <location>
        <position position="1"/>
    </location>
</feature>
<evidence type="ECO:0000256" key="1">
    <source>
        <dbReference type="SAM" id="Phobius"/>
    </source>
</evidence>
<protein>
    <recommendedName>
        <fullName evidence="4">CvpA family protein</fullName>
    </recommendedName>
</protein>
<reference evidence="2" key="1">
    <citation type="submission" date="2020-10" db="EMBL/GenBank/DDBJ databases">
        <authorList>
            <person name="Gilroy R."/>
        </authorList>
    </citation>
    <scope>NUCLEOTIDE SEQUENCE</scope>
    <source>
        <strain evidence="2">ChiW17-6978</strain>
    </source>
</reference>
<accession>A0A9D1GQ95</accession>
<evidence type="ECO:0008006" key="4">
    <source>
        <dbReference type="Google" id="ProtNLM"/>
    </source>
</evidence>
<name>A0A9D1GQ95_9MOLU</name>
<dbReference type="AlphaFoldDB" id="A0A9D1GQ95"/>
<keyword evidence="1" id="KW-1133">Transmembrane helix</keyword>
<dbReference type="EMBL" id="DVLF01000036">
    <property type="protein sequence ID" value="HIT49590.1"/>
    <property type="molecule type" value="Genomic_DNA"/>
</dbReference>
<gene>
    <name evidence="2" type="ORF">IAD46_01045</name>
</gene>
<comment type="caution">
    <text evidence="2">The sequence shown here is derived from an EMBL/GenBank/DDBJ whole genome shotgun (WGS) entry which is preliminary data.</text>
</comment>
<organism evidence="2 3">
    <name type="scientific">Candidatus Pelethenecus faecipullorum</name>
    <dbReference type="NCBI Taxonomy" id="2840900"/>
    <lineage>
        <taxon>Bacteria</taxon>
        <taxon>Bacillati</taxon>
        <taxon>Mycoplasmatota</taxon>
        <taxon>Mollicutes</taxon>
        <taxon>Candidatus Pelethenecus</taxon>
    </lineage>
</organism>
<evidence type="ECO:0000313" key="2">
    <source>
        <dbReference type="EMBL" id="HIT49590.1"/>
    </source>
</evidence>
<evidence type="ECO:0000313" key="3">
    <source>
        <dbReference type="Proteomes" id="UP000886758"/>
    </source>
</evidence>
<feature type="transmembrane region" description="Helical" evidence="1">
    <location>
        <begin position="92"/>
        <end position="116"/>
    </location>
</feature>
<reference evidence="2" key="2">
    <citation type="journal article" date="2021" name="PeerJ">
        <title>Extensive microbial diversity within the chicken gut microbiome revealed by metagenomics and culture.</title>
        <authorList>
            <person name="Gilroy R."/>
            <person name="Ravi A."/>
            <person name="Getino M."/>
            <person name="Pursley I."/>
            <person name="Horton D.L."/>
            <person name="Alikhan N.F."/>
            <person name="Baker D."/>
            <person name="Gharbi K."/>
            <person name="Hall N."/>
            <person name="Watson M."/>
            <person name="Adriaenssens E.M."/>
            <person name="Foster-Nyarko E."/>
            <person name="Jarju S."/>
            <person name="Secka A."/>
            <person name="Antonio M."/>
            <person name="Oren A."/>
            <person name="Chaudhuri R.R."/>
            <person name="La Ragione R."/>
            <person name="Hildebrand F."/>
            <person name="Pallen M.J."/>
        </authorList>
    </citation>
    <scope>NUCLEOTIDE SEQUENCE</scope>
    <source>
        <strain evidence="2">ChiW17-6978</strain>
    </source>
</reference>
<proteinExistence type="predicted"/>